<evidence type="ECO:0000313" key="5">
    <source>
        <dbReference type="Proteomes" id="UP000201566"/>
    </source>
</evidence>
<keyword evidence="4" id="KW-0489">Methyltransferase</keyword>
<dbReference type="GO" id="GO:0032259">
    <property type="term" value="P:methylation"/>
    <property type="evidence" value="ECO:0007669"/>
    <property type="project" value="UniProtKB-KW"/>
</dbReference>
<dbReference type="SUPFAM" id="SSF53335">
    <property type="entry name" value="S-adenosyl-L-methionine-dependent methyltransferases"/>
    <property type="match status" value="1"/>
</dbReference>
<dbReference type="Pfam" id="PF08241">
    <property type="entry name" value="Methyltransf_11"/>
    <property type="match status" value="1"/>
</dbReference>
<dbReference type="PANTHER" id="PTHR44068">
    <property type="entry name" value="ZGC:194242"/>
    <property type="match status" value="1"/>
</dbReference>
<dbReference type="GeneID" id="16512649"/>
<dbReference type="GO" id="GO:0008757">
    <property type="term" value="F:S-adenosylmethionine-dependent methyltransferase activity"/>
    <property type="evidence" value="ECO:0007669"/>
    <property type="project" value="InterPro"/>
</dbReference>
<dbReference type="CDD" id="cd02440">
    <property type="entry name" value="AdoMet_MTases"/>
    <property type="match status" value="1"/>
</dbReference>
<feature type="region of interest" description="Disordered" evidence="2">
    <location>
        <begin position="1"/>
        <end position="27"/>
    </location>
</feature>
<feature type="domain" description="Methyltransferase type 11" evidence="3">
    <location>
        <begin position="115"/>
        <end position="215"/>
    </location>
</feature>
<sequence>MSTLNTTMQASGDAVDPDAPVGGTPGESFTKLATDVDALYSSDMSALPAFVGPFINFGYWDPVRACARGKSTKDAPMEHTTAGAAPVPTLAERQASSRALYERVFDALDARGAVVEVGCGLGAGCRALAAQHGPEVLASVTGIDASADQLARAAALCPAGDPRVRFAHGTAERLPLEDSTVDRIYTVEALQHFDSPSAFVAEAARCLAPGGRLVVCTFLADRPLTAPEHDEIASGVRTVAVGIDKLVVVGDLEEQMRGAGLSVQPPTRIGDRVWSAFEAWCALAQPTWTWPAAWSRAYHAGWVDYFIVVADKPCSS</sequence>
<dbReference type="KEGG" id="vg:16512649"/>
<dbReference type="RefSeq" id="YP_008319669.2">
    <property type="nucleotide sequence ID" value="NC_021858.1"/>
</dbReference>
<proteinExistence type="predicted"/>
<dbReference type="InterPro" id="IPR029063">
    <property type="entry name" value="SAM-dependent_MTases_sf"/>
</dbReference>
<feature type="compositionally biased region" description="Polar residues" evidence="2">
    <location>
        <begin position="1"/>
        <end position="10"/>
    </location>
</feature>
<dbReference type="PANTHER" id="PTHR44068:SF11">
    <property type="entry name" value="GERANYL DIPHOSPHATE 2-C-METHYLTRANSFERASE"/>
    <property type="match status" value="1"/>
</dbReference>
<name>S4VUD3_9VIRU</name>
<evidence type="ECO:0000256" key="1">
    <source>
        <dbReference type="ARBA" id="ARBA00022679"/>
    </source>
</evidence>
<organism evidence="4 5">
    <name type="scientific">Pandoravirus dulcis</name>
    <dbReference type="NCBI Taxonomy" id="1349409"/>
    <lineage>
        <taxon>Viruses</taxon>
        <taxon>Pandoravirus</taxon>
    </lineage>
</organism>
<evidence type="ECO:0000313" key="4">
    <source>
        <dbReference type="EMBL" id="AGO83000.2"/>
    </source>
</evidence>
<reference evidence="4 5" key="1">
    <citation type="journal article" date="2013" name="Science">
        <title>Pandoraviruses: amoeba viruses with genomes up to 2.5 Mb reaching that of parasitic eukaryotes.</title>
        <authorList>
            <person name="Philippe N."/>
            <person name="Legendre M."/>
            <person name="Doutre G."/>
            <person name="Coute Y."/>
            <person name="Poirot O."/>
            <person name="Lescot M."/>
            <person name="Arslan D."/>
            <person name="Seltzer V."/>
            <person name="Bertaux L."/>
            <person name="Bruley C."/>
            <person name="Garin J."/>
            <person name="Claverie J.M."/>
            <person name="Abergel C."/>
        </authorList>
    </citation>
    <scope>NUCLEOTIDE SEQUENCE [LARGE SCALE GENOMIC DNA]</scope>
    <source>
        <strain evidence="4">Melbourne</strain>
    </source>
</reference>
<dbReference type="Gene3D" id="3.40.50.150">
    <property type="entry name" value="Vaccinia Virus protein VP39"/>
    <property type="match status" value="1"/>
</dbReference>
<accession>S4VUD3</accession>
<dbReference type="Proteomes" id="UP000201566">
    <property type="component" value="Segment"/>
</dbReference>
<dbReference type="EMBL" id="KC977570">
    <property type="protein sequence ID" value="AGO83000.2"/>
    <property type="molecule type" value="Genomic_DNA"/>
</dbReference>
<dbReference type="InterPro" id="IPR013216">
    <property type="entry name" value="Methyltransf_11"/>
</dbReference>
<evidence type="ECO:0000259" key="3">
    <source>
        <dbReference type="Pfam" id="PF08241"/>
    </source>
</evidence>
<evidence type="ECO:0000256" key="2">
    <source>
        <dbReference type="SAM" id="MobiDB-lite"/>
    </source>
</evidence>
<protein>
    <submittedName>
        <fullName evidence="4">Methyltransferase 25</fullName>
    </submittedName>
</protein>
<gene>
    <name evidence="4" type="ORF">pdul_cds_799</name>
</gene>
<dbReference type="InterPro" id="IPR050447">
    <property type="entry name" value="Erg6_SMT_methyltransf"/>
</dbReference>
<keyword evidence="1 4" id="KW-0808">Transferase</keyword>